<organism evidence="2 3">
    <name type="scientific">Sphingomonas lenta</name>
    <dbReference type="NCBI Taxonomy" id="1141887"/>
    <lineage>
        <taxon>Bacteria</taxon>
        <taxon>Pseudomonadati</taxon>
        <taxon>Pseudomonadota</taxon>
        <taxon>Alphaproteobacteria</taxon>
        <taxon>Sphingomonadales</taxon>
        <taxon>Sphingomonadaceae</taxon>
        <taxon>Sphingomonas</taxon>
    </lineage>
</organism>
<protein>
    <submittedName>
        <fullName evidence="2">DUF2191 domain-containing protein</fullName>
    </submittedName>
</protein>
<dbReference type="AlphaFoldDB" id="A0A2A2SDR3"/>
<sequence length="66" mass="7181">MRTTIALDDELVAKAQEYTGITEKSALIREALRSLVAREAARRLALLGGSDPNATAAPRRRPDMDS</sequence>
<dbReference type="RefSeq" id="WP_095999244.1">
    <property type="nucleotide sequence ID" value="NZ_NSLI01000004.1"/>
</dbReference>
<evidence type="ECO:0000313" key="2">
    <source>
        <dbReference type="EMBL" id="PAX07424.1"/>
    </source>
</evidence>
<accession>A0A2A2SDR3</accession>
<keyword evidence="3" id="KW-1185">Reference proteome</keyword>
<evidence type="ECO:0000313" key="3">
    <source>
        <dbReference type="Proteomes" id="UP000218151"/>
    </source>
</evidence>
<proteinExistence type="predicted"/>
<dbReference type="Proteomes" id="UP000218151">
    <property type="component" value="Unassembled WGS sequence"/>
</dbReference>
<dbReference type="Pfam" id="PF09957">
    <property type="entry name" value="VapB_antitoxin"/>
    <property type="match status" value="1"/>
</dbReference>
<feature type="region of interest" description="Disordered" evidence="1">
    <location>
        <begin position="47"/>
        <end position="66"/>
    </location>
</feature>
<dbReference type="EMBL" id="NSLI01000004">
    <property type="protein sequence ID" value="PAX07424.1"/>
    <property type="molecule type" value="Genomic_DNA"/>
</dbReference>
<name>A0A2A2SDR3_9SPHN</name>
<reference evidence="3" key="1">
    <citation type="submission" date="2017-09" db="EMBL/GenBank/DDBJ databases">
        <authorList>
            <person name="Feng G."/>
            <person name="Zhu H."/>
        </authorList>
    </citation>
    <scope>NUCLEOTIDE SEQUENCE [LARGE SCALE GENOMIC DNA]</scope>
    <source>
        <strain evidence="3">1PNM-20</strain>
    </source>
</reference>
<gene>
    <name evidence="2" type="ORF">CKY28_14095</name>
</gene>
<comment type="caution">
    <text evidence="2">The sequence shown here is derived from an EMBL/GenBank/DDBJ whole genome shotgun (WGS) entry which is preliminary data.</text>
</comment>
<dbReference type="InterPro" id="IPR019239">
    <property type="entry name" value="VapB_antitoxin"/>
</dbReference>
<evidence type="ECO:0000256" key="1">
    <source>
        <dbReference type="SAM" id="MobiDB-lite"/>
    </source>
</evidence>